<dbReference type="RefSeq" id="WP_099026892.1">
    <property type="nucleotide sequence ID" value="NZ_JANIDW010000003.1"/>
</dbReference>
<evidence type="ECO:0000313" key="2">
    <source>
        <dbReference type="Proteomes" id="UP001165648"/>
    </source>
</evidence>
<name>A0ABT3W8H3_9PROT</name>
<keyword evidence="2" id="KW-1185">Reference proteome</keyword>
<reference evidence="1 2" key="1">
    <citation type="submission" date="2022-07" db="EMBL/GenBank/DDBJ databases">
        <title>Bombella genomes.</title>
        <authorList>
            <person name="Harer L."/>
            <person name="Styblova S."/>
            <person name="Ehrmann M."/>
        </authorList>
    </citation>
    <scope>NUCLEOTIDE SEQUENCE [LARGE SCALE GENOMIC DNA]</scope>
    <source>
        <strain evidence="1 2">TMW 2.2558</strain>
    </source>
</reference>
<dbReference type="Proteomes" id="UP001165648">
    <property type="component" value="Unassembled WGS sequence"/>
</dbReference>
<dbReference type="EMBL" id="JANIDW010000003">
    <property type="protein sequence ID" value="MCX5614973.1"/>
    <property type="molecule type" value="Genomic_DNA"/>
</dbReference>
<accession>A0ABT3W8H3</accession>
<protein>
    <submittedName>
        <fullName evidence="1">STAS domain-containing protein</fullName>
    </submittedName>
</protein>
<sequence length="100" mass="10468">MQQGSKETMAVITLPSRLDTKAADGLKSLLLDGLAAPHAEASLMLDASAVEYVGGLCLQLLLASGLQVGPCSEEAEDAFTLFGVREQLVGRDREEATYGG</sequence>
<comment type="caution">
    <text evidence="1">The sequence shown here is derived from an EMBL/GenBank/DDBJ whole genome shotgun (WGS) entry which is preliminary data.</text>
</comment>
<gene>
    <name evidence="1" type="ORF">NQF64_06930</name>
</gene>
<evidence type="ECO:0000313" key="1">
    <source>
        <dbReference type="EMBL" id="MCX5614973.1"/>
    </source>
</evidence>
<organism evidence="1 2">
    <name type="scientific">Bombella saccharophila</name>
    <dbReference type="NCBI Taxonomy" id="2967338"/>
    <lineage>
        <taxon>Bacteria</taxon>
        <taxon>Pseudomonadati</taxon>
        <taxon>Pseudomonadota</taxon>
        <taxon>Alphaproteobacteria</taxon>
        <taxon>Acetobacterales</taxon>
        <taxon>Acetobacteraceae</taxon>
        <taxon>Bombella</taxon>
    </lineage>
</organism>
<proteinExistence type="predicted"/>